<dbReference type="Proteomes" id="UP000029435">
    <property type="component" value="Unassembled WGS sequence"/>
</dbReference>
<gene>
    <name evidence="1" type="ORF">KU74_22345</name>
</gene>
<dbReference type="PANTHER" id="PTHR34413:SF2">
    <property type="entry name" value="PROPHAGE TAIL FIBER ASSEMBLY PROTEIN HOMOLOG TFAE-RELATED"/>
    <property type="match status" value="1"/>
</dbReference>
<dbReference type="InterPro" id="IPR003458">
    <property type="entry name" value="Phage_T4_Gp38_tail_assem"/>
</dbReference>
<reference evidence="1 2" key="1">
    <citation type="submission" date="2014-08" db="EMBL/GenBank/DDBJ databases">
        <title>Genome sequences of NCPPB Pectobacterium isolates.</title>
        <authorList>
            <person name="Glover R.H."/>
            <person name="Sapp M."/>
            <person name="Elphinstone J."/>
        </authorList>
    </citation>
    <scope>NUCLEOTIDE SEQUENCE [LARGE SCALE GENOMIC DNA]</scope>
    <source>
        <strain evidence="1 2">LMG 21372</strain>
    </source>
</reference>
<evidence type="ECO:0000313" key="2">
    <source>
        <dbReference type="Proteomes" id="UP000029435"/>
    </source>
</evidence>
<dbReference type="PANTHER" id="PTHR34413">
    <property type="entry name" value="PROPHAGE TAIL FIBER ASSEMBLY PROTEIN HOMOLOG TFAE-RELATED-RELATED"/>
    <property type="match status" value="1"/>
</dbReference>
<evidence type="ECO:0000313" key="1">
    <source>
        <dbReference type="EMBL" id="KGA28013.1"/>
    </source>
</evidence>
<dbReference type="EMBL" id="JQOD01000033">
    <property type="protein sequence ID" value="KGA28013.1"/>
    <property type="molecule type" value="Genomic_DNA"/>
</dbReference>
<dbReference type="AlphaFoldDB" id="A0A0M2EVA3"/>
<dbReference type="OrthoDB" id="8596093at2"/>
<dbReference type="InterPro" id="IPR051220">
    <property type="entry name" value="TFA_Chaperone"/>
</dbReference>
<name>A0A0M2EVA3_9GAMM</name>
<accession>A0A0M2EVA3</accession>
<organism evidence="1 2">
    <name type="scientific">Pectobacterium brasiliense</name>
    <dbReference type="NCBI Taxonomy" id="180957"/>
    <lineage>
        <taxon>Bacteria</taxon>
        <taxon>Pseudomonadati</taxon>
        <taxon>Pseudomonadota</taxon>
        <taxon>Gammaproteobacteria</taxon>
        <taxon>Enterobacterales</taxon>
        <taxon>Pectobacteriaceae</taxon>
        <taxon>Pectobacterium</taxon>
    </lineage>
</organism>
<sequence length="206" mass="23282">MKNYSIEVNSAKINESGFSVQAGWITIYQVHPVSREYIGANYEYLPIGVGVPAGSYIDVPELPQAGLALRRSADGKQWEHVSDYRGQTVYNTETRQPHKVTDMGELQANQTLLVPTSEFDKWVDGQWITDLEAQRQVLVANKKVELNTRLSQASERIQVLSDAVELNLATEEEKNELKAWKTYRLQLSRVDVNSPEDIFPDMPSLA</sequence>
<comment type="caution">
    <text evidence="1">The sequence shown here is derived from an EMBL/GenBank/DDBJ whole genome shotgun (WGS) entry which is preliminary data.</text>
</comment>
<dbReference type="Pfam" id="PF02413">
    <property type="entry name" value="Caudo_TAP"/>
    <property type="match status" value="1"/>
</dbReference>
<proteinExistence type="predicted"/>
<protein>
    <submittedName>
        <fullName evidence="1">Tail assembly protein</fullName>
    </submittedName>
</protein>
<dbReference type="RefSeq" id="WP_039318457.1">
    <property type="nucleotide sequence ID" value="NZ_JQOD01000033.1"/>
</dbReference>